<dbReference type="InterPro" id="IPR000177">
    <property type="entry name" value="Apple"/>
</dbReference>
<dbReference type="OrthoDB" id="328076at2759"/>
<dbReference type="Gene3D" id="3.50.4.10">
    <property type="entry name" value="Hepatocyte Growth Factor"/>
    <property type="match status" value="5"/>
</dbReference>
<dbReference type="VEuPathDB" id="ToxoDB:ETH_00012815"/>
<feature type="non-terminal residue" evidence="5">
    <location>
        <position position="618"/>
    </location>
</feature>
<gene>
    <name evidence="5" type="ORF">ETH_00012815</name>
</gene>
<evidence type="ECO:0000313" key="5">
    <source>
        <dbReference type="EMBL" id="CDJ43727.1"/>
    </source>
</evidence>
<dbReference type="GO" id="GO:0005576">
    <property type="term" value="C:extracellular region"/>
    <property type="evidence" value="ECO:0007669"/>
    <property type="project" value="InterPro"/>
</dbReference>
<proteinExistence type="predicted"/>
<dbReference type="EMBL" id="HG676069">
    <property type="protein sequence ID" value="CDJ43727.1"/>
    <property type="molecule type" value="Genomic_DNA"/>
</dbReference>
<evidence type="ECO:0000256" key="3">
    <source>
        <dbReference type="SAM" id="MobiDB-lite"/>
    </source>
</evidence>
<feature type="region of interest" description="Disordered" evidence="3">
    <location>
        <begin position="484"/>
        <end position="516"/>
    </location>
</feature>
<dbReference type="RefSeq" id="XP_013234476.1">
    <property type="nucleotide sequence ID" value="XM_013379022.1"/>
</dbReference>
<reference evidence="5" key="1">
    <citation type="submission" date="2013-10" db="EMBL/GenBank/DDBJ databases">
        <title>Genomic analysis of the causative agents of coccidiosis in chickens.</title>
        <authorList>
            <person name="Reid A.J."/>
            <person name="Blake D."/>
            <person name="Billington K."/>
            <person name="Browne H."/>
            <person name="Dunn M."/>
            <person name="Hung S."/>
            <person name="Kawahara F."/>
            <person name="Miranda-Saavedra D."/>
            <person name="Mourier T."/>
            <person name="Nagra H."/>
            <person name="Otto T.D."/>
            <person name="Rawlings N."/>
            <person name="Sanchez A."/>
            <person name="Sanders M."/>
            <person name="Subramaniam C."/>
            <person name="Tay Y."/>
            <person name="Dear P."/>
            <person name="Doerig C."/>
            <person name="Gruber A."/>
            <person name="Parkinson J."/>
            <person name="Shirley M."/>
            <person name="Wan K.L."/>
            <person name="Berriman M."/>
            <person name="Tomley F."/>
            <person name="Pain A."/>
        </authorList>
    </citation>
    <scope>NUCLEOTIDE SEQUENCE [LARGE SCALE GENOMIC DNA]</scope>
    <source>
        <strain evidence="5">Houghton</strain>
    </source>
</reference>
<sequence>MHCASYSGCSHFSFHLDSGECTLWSSFNTYSSGSSTQGLVSGPAFCDSEEICFEQSDYVGHNVEEDESGEVASAAACQLRCRENPDCHFWTWLRSSKGCYLKDANALLGRTNDASSLGRFSGPKWCTVSYGCIYANAVYSGTALQSLEAEDYASCGASCGANPFCSAWTFHPDLNLCSLFSGSVTLSKKPVRGALSAEKDCLKESQEETSCFEQGIQYALDKVVKVTCSSSTSSSSSNSSSSNSSSSISRTRYCTAAAAALAAAAAAVTARTNTAAEAAAAPTDPAAAAAAAAGAAAGGGFVCVFQIGEASSAFECYLQCQQESSCNRWTLKNGESCVLLGDSSSSRSSSSMVFDPLSVSGPRVCGSQVPLARAVSSEGAPLASATVFSPQGCLQRCMQTPQCENWSFLLGAPTNCLLFDKTATFEPGNAISGTLPRAFLASACSFENAQVLGTAAVASAAECAADCRAHPLCRAWTAQLRRGAPAAQGGAPAASQGGPPGAPAAQGGAPSSQGGPQGPRNYVACSLFDDDSSPVAVPSPDSFCGTALDPESLKLETSLEFDPAAALFSELLPLAECAGACARSAGCEAWVFELGGGCTGLAAAAAAGEQQQQGAAAG</sequence>
<protein>
    <recommendedName>
        <fullName evidence="4">Apple domain-containing protein</fullName>
    </recommendedName>
</protein>
<dbReference type="SMART" id="SM00223">
    <property type="entry name" value="APPLE"/>
    <property type="match status" value="3"/>
</dbReference>
<evidence type="ECO:0000259" key="4">
    <source>
        <dbReference type="PROSITE" id="PS50948"/>
    </source>
</evidence>
<accession>U6KZX4</accession>
<organism evidence="5 6">
    <name type="scientific">Eimeria tenella</name>
    <name type="common">Coccidian parasite</name>
    <dbReference type="NCBI Taxonomy" id="5802"/>
    <lineage>
        <taxon>Eukaryota</taxon>
        <taxon>Sar</taxon>
        <taxon>Alveolata</taxon>
        <taxon>Apicomplexa</taxon>
        <taxon>Conoidasida</taxon>
        <taxon>Coccidia</taxon>
        <taxon>Eucoccidiorida</taxon>
        <taxon>Eimeriorina</taxon>
        <taxon>Eimeriidae</taxon>
        <taxon>Eimeria</taxon>
    </lineage>
</organism>
<dbReference type="PROSITE" id="PS50948">
    <property type="entry name" value="PAN"/>
    <property type="match status" value="3"/>
</dbReference>
<dbReference type="AlphaFoldDB" id="U6KZX4"/>
<name>U6KZX4_EIMTE</name>
<dbReference type="GO" id="GO:0006508">
    <property type="term" value="P:proteolysis"/>
    <property type="evidence" value="ECO:0007669"/>
    <property type="project" value="InterPro"/>
</dbReference>
<feature type="domain" description="Apple" evidence="4">
    <location>
        <begin position="46"/>
        <end position="126"/>
    </location>
</feature>
<dbReference type="SUPFAM" id="SSF57414">
    <property type="entry name" value="Hairpin loop containing domain-like"/>
    <property type="match status" value="3"/>
</dbReference>
<feature type="domain" description="Apple" evidence="4">
    <location>
        <begin position="132"/>
        <end position="201"/>
    </location>
</feature>
<dbReference type="VEuPathDB" id="ToxoDB:ETH2_1366500"/>
<dbReference type="Pfam" id="PF14295">
    <property type="entry name" value="PAN_4"/>
    <property type="match status" value="4"/>
</dbReference>
<dbReference type="CDD" id="cd01100">
    <property type="entry name" value="APPLE_Factor_XI_like"/>
    <property type="match status" value="1"/>
</dbReference>
<evidence type="ECO:0000313" key="6">
    <source>
        <dbReference type="Proteomes" id="UP000030747"/>
    </source>
</evidence>
<dbReference type="GeneID" id="25251730"/>
<dbReference type="InterPro" id="IPR003609">
    <property type="entry name" value="Pan_app"/>
</dbReference>
<dbReference type="Pfam" id="PF00024">
    <property type="entry name" value="PAN_1"/>
    <property type="match status" value="2"/>
</dbReference>
<keyword evidence="2" id="KW-1015">Disulfide bond</keyword>
<feature type="compositionally biased region" description="Low complexity" evidence="3">
    <location>
        <begin position="484"/>
        <end position="514"/>
    </location>
</feature>
<dbReference type="Proteomes" id="UP000030747">
    <property type="component" value="Unassembled WGS sequence"/>
</dbReference>
<keyword evidence="6" id="KW-1185">Reference proteome</keyword>
<feature type="domain" description="Apple" evidence="4">
    <location>
        <begin position="365"/>
        <end position="444"/>
    </location>
</feature>
<evidence type="ECO:0000256" key="1">
    <source>
        <dbReference type="ARBA" id="ARBA00022737"/>
    </source>
</evidence>
<keyword evidence="1" id="KW-0677">Repeat</keyword>
<evidence type="ECO:0000256" key="2">
    <source>
        <dbReference type="ARBA" id="ARBA00023157"/>
    </source>
</evidence>
<reference evidence="5" key="2">
    <citation type="submission" date="2013-10" db="EMBL/GenBank/DDBJ databases">
        <authorList>
            <person name="Aslett M."/>
        </authorList>
    </citation>
    <scope>NUCLEOTIDE SEQUENCE [LARGE SCALE GENOMIC DNA]</scope>
    <source>
        <strain evidence="5">Houghton</strain>
    </source>
</reference>